<dbReference type="Gene3D" id="2.40.420.20">
    <property type="match status" value="1"/>
</dbReference>
<comment type="caution">
    <text evidence="6">The sequence shown here is derived from an EMBL/GenBank/DDBJ whole genome shotgun (WGS) entry which is preliminary data.</text>
</comment>
<evidence type="ECO:0000256" key="2">
    <source>
        <dbReference type="ARBA" id="ARBA00023054"/>
    </source>
</evidence>
<dbReference type="EMBL" id="MTLA01000020">
    <property type="protein sequence ID" value="OOP70026.1"/>
    <property type="molecule type" value="Genomic_DNA"/>
</dbReference>
<sequence length="404" mass="45562">MKKWPYLLALAIIFIGINLFLLEKKDSKVAQLHFVPKWDMVKKESLVQSFSSNGVVIPSETHHVYIDKEAGFNQFLVKEGDVVETGTPLFEYSTSTIEKQQKLLDAEIERLEKEIESIDASIQNLEAMLSSAEIDEKASEQKDDQIQVVPKTASYSIKLEINDKELTKEKLEQRIDQYNDQKSGYNDEASNLTIVSDTAGIVKKVAYDLNNPVITIVSSQPIIQGYLSEQQQSKVKSGMQTLTTTHLIKGKMKGVIEKVGTTPKNDPDVDKQSVYPYEIALDKPNPKLQVGYHVKSNIITKEIKDAKVIQKNSVVHQKNKEFIWSLDHGQVKKKEIQKGLQVDKNQQIKDGANIGDLYITKPHQIKKPGEFITSLKITKIDKQAIKTVGLKSSVKYILIGLLQK</sequence>
<dbReference type="GO" id="GO:0030313">
    <property type="term" value="C:cell envelope"/>
    <property type="evidence" value="ECO:0007669"/>
    <property type="project" value="UniProtKB-SubCell"/>
</dbReference>
<dbReference type="PANTHER" id="PTHR32347">
    <property type="entry name" value="EFFLUX SYSTEM COMPONENT YKNX-RELATED"/>
    <property type="match status" value="1"/>
</dbReference>
<dbReference type="InterPro" id="IPR058639">
    <property type="entry name" value="BSH_YknX-like"/>
</dbReference>
<evidence type="ECO:0000313" key="6">
    <source>
        <dbReference type="EMBL" id="OOP70026.1"/>
    </source>
</evidence>
<evidence type="ECO:0000256" key="3">
    <source>
        <dbReference type="SAM" id="Coils"/>
    </source>
</evidence>
<dbReference type="PANTHER" id="PTHR32347:SF14">
    <property type="entry name" value="EFFLUX SYSTEM COMPONENT YKNX-RELATED"/>
    <property type="match status" value="1"/>
</dbReference>
<keyword evidence="7" id="KW-1185">Reference proteome</keyword>
<keyword evidence="4" id="KW-1133">Transmembrane helix</keyword>
<evidence type="ECO:0000256" key="1">
    <source>
        <dbReference type="ARBA" id="ARBA00004196"/>
    </source>
</evidence>
<dbReference type="Proteomes" id="UP000189761">
    <property type="component" value="Unassembled WGS sequence"/>
</dbReference>
<dbReference type="RefSeq" id="WP_078109319.1">
    <property type="nucleotide sequence ID" value="NZ_CP065424.1"/>
</dbReference>
<accession>A0A8E2IB02</accession>
<comment type="subcellular location">
    <subcellularLocation>
        <location evidence="1">Cell envelope</location>
    </subcellularLocation>
</comment>
<evidence type="ECO:0000256" key="4">
    <source>
        <dbReference type="SAM" id="Phobius"/>
    </source>
</evidence>
<feature type="domain" description="YknX-like barrel-sandwich hybrid" evidence="5">
    <location>
        <begin position="63"/>
        <end position="223"/>
    </location>
</feature>
<reference evidence="6 7" key="1">
    <citation type="submission" date="2017-01" db="EMBL/GenBank/DDBJ databases">
        <title>Draft genome sequence of Bacillus oleronius.</title>
        <authorList>
            <person name="Allam M."/>
        </authorList>
    </citation>
    <scope>NUCLEOTIDE SEQUENCE [LARGE SCALE GENOMIC DNA]</scope>
    <source>
        <strain evidence="6 7">DSM 9356</strain>
    </source>
</reference>
<keyword evidence="2 3" id="KW-0175">Coiled coil</keyword>
<evidence type="ECO:0000259" key="5">
    <source>
        <dbReference type="Pfam" id="PF25984"/>
    </source>
</evidence>
<organism evidence="6 7">
    <name type="scientific">Heyndrickxia oleronia</name>
    <dbReference type="NCBI Taxonomy" id="38875"/>
    <lineage>
        <taxon>Bacteria</taxon>
        <taxon>Bacillati</taxon>
        <taxon>Bacillota</taxon>
        <taxon>Bacilli</taxon>
        <taxon>Bacillales</taxon>
        <taxon>Bacillaceae</taxon>
        <taxon>Heyndrickxia</taxon>
    </lineage>
</organism>
<gene>
    <name evidence="6" type="ORF">BWZ43_01950</name>
</gene>
<dbReference type="AlphaFoldDB" id="A0A8E2IB02"/>
<keyword evidence="4" id="KW-0812">Transmembrane</keyword>
<feature type="coiled-coil region" evidence="3">
    <location>
        <begin position="94"/>
        <end position="188"/>
    </location>
</feature>
<dbReference type="Pfam" id="PF25984">
    <property type="entry name" value="BSH_YknX"/>
    <property type="match status" value="1"/>
</dbReference>
<evidence type="ECO:0000313" key="7">
    <source>
        <dbReference type="Proteomes" id="UP000189761"/>
    </source>
</evidence>
<dbReference type="InterPro" id="IPR050465">
    <property type="entry name" value="UPF0194_transport"/>
</dbReference>
<feature type="transmembrane region" description="Helical" evidence="4">
    <location>
        <begin position="6"/>
        <end position="22"/>
    </location>
</feature>
<keyword evidence="4" id="KW-0472">Membrane</keyword>
<proteinExistence type="predicted"/>
<protein>
    <recommendedName>
        <fullName evidence="5">YknX-like barrel-sandwich hybrid domain-containing protein</fullName>
    </recommendedName>
</protein>
<name>A0A8E2IB02_9BACI</name>